<dbReference type="AlphaFoldDB" id="A0A0V1JN95"/>
<evidence type="ECO:0000313" key="1">
    <source>
        <dbReference type="EMBL" id="KRZ22029.1"/>
    </source>
</evidence>
<sequence>MRSRSFAEFSKSDKFRVILSSSILPFTGSDTVLVMQCKTTFCMHYDIITLFLSYCSLVENHCYQSVPKC</sequence>
<dbReference type="EMBL" id="JYDV01000073">
    <property type="protein sequence ID" value="KRZ36448.1"/>
    <property type="molecule type" value="Genomic_DNA"/>
</dbReference>
<dbReference type="Proteomes" id="UP000054805">
    <property type="component" value="Unassembled WGS sequence"/>
</dbReference>
<comment type="caution">
    <text evidence="2">The sequence shown here is derived from an EMBL/GenBank/DDBJ whole genome shotgun (WGS) entry which is preliminary data.</text>
</comment>
<name>A0A0V1JN95_TRIPS</name>
<proteinExistence type="predicted"/>
<evidence type="ECO:0000313" key="2">
    <source>
        <dbReference type="EMBL" id="KRZ36448.1"/>
    </source>
</evidence>
<reference evidence="3 4" key="1">
    <citation type="submission" date="2015-01" db="EMBL/GenBank/DDBJ databases">
        <title>Evolution of Trichinella species and genotypes.</title>
        <authorList>
            <person name="Korhonen P.K."/>
            <person name="Edoardo P."/>
            <person name="Giuseppe L.R."/>
            <person name="Gasser R.B."/>
        </authorList>
    </citation>
    <scope>NUCLEOTIDE SEQUENCE [LARGE SCALE GENOMIC DNA]</scope>
    <source>
        <strain evidence="2">ISS176</strain>
        <strain evidence="1">ISS588</strain>
    </source>
</reference>
<evidence type="ECO:0000313" key="4">
    <source>
        <dbReference type="Proteomes" id="UP000054826"/>
    </source>
</evidence>
<organism evidence="2 4">
    <name type="scientific">Trichinella pseudospiralis</name>
    <name type="common">Parasitic roundworm</name>
    <dbReference type="NCBI Taxonomy" id="6337"/>
    <lineage>
        <taxon>Eukaryota</taxon>
        <taxon>Metazoa</taxon>
        <taxon>Ecdysozoa</taxon>
        <taxon>Nematoda</taxon>
        <taxon>Enoplea</taxon>
        <taxon>Dorylaimia</taxon>
        <taxon>Trichinellida</taxon>
        <taxon>Trichinellidae</taxon>
        <taxon>Trichinella</taxon>
    </lineage>
</organism>
<dbReference type="EMBL" id="JYDS01000186">
    <property type="protein sequence ID" value="KRZ22029.1"/>
    <property type="molecule type" value="Genomic_DNA"/>
</dbReference>
<keyword evidence="3" id="KW-1185">Reference proteome</keyword>
<evidence type="ECO:0000313" key="3">
    <source>
        <dbReference type="Proteomes" id="UP000054805"/>
    </source>
</evidence>
<accession>A0A0V1JN95</accession>
<dbReference type="Proteomes" id="UP000054826">
    <property type="component" value="Unassembled WGS sequence"/>
</dbReference>
<gene>
    <name evidence="1" type="ORF">T4B_626</name>
    <name evidence="2" type="ORF">T4C_2335</name>
</gene>
<protein>
    <submittedName>
        <fullName evidence="2">Uncharacterized protein</fullName>
    </submittedName>
</protein>